<dbReference type="Proteomes" id="UP001348817">
    <property type="component" value="Chromosome"/>
</dbReference>
<dbReference type="EMBL" id="AP025314">
    <property type="protein sequence ID" value="BDD10766.1"/>
    <property type="molecule type" value="Genomic_DNA"/>
</dbReference>
<feature type="transmembrane region" description="Helical" evidence="1">
    <location>
        <begin position="93"/>
        <end position="110"/>
    </location>
</feature>
<keyword evidence="3" id="KW-1185">Reference proteome</keyword>
<dbReference type="AlphaFoldDB" id="A0AAU9DCA1"/>
<keyword evidence="1" id="KW-1133">Transmembrane helix</keyword>
<evidence type="ECO:0008006" key="4">
    <source>
        <dbReference type="Google" id="ProtNLM"/>
    </source>
</evidence>
<accession>A0AAU9DCA1</accession>
<keyword evidence="1" id="KW-0472">Membrane</keyword>
<dbReference type="RefSeq" id="WP_338392301.1">
    <property type="nucleotide sequence ID" value="NZ_AP025314.1"/>
</dbReference>
<feature type="transmembrane region" description="Helical" evidence="1">
    <location>
        <begin position="67"/>
        <end position="87"/>
    </location>
</feature>
<proteinExistence type="predicted"/>
<evidence type="ECO:0000313" key="2">
    <source>
        <dbReference type="EMBL" id="BDD10766.1"/>
    </source>
</evidence>
<keyword evidence="1" id="KW-0812">Transmembrane</keyword>
<reference evidence="2 3" key="1">
    <citation type="submission" date="2021-12" db="EMBL/GenBank/DDBJ databases">
        <title>Genome sequencing of bacteria with rrn-lacking chromosome and rrn-plasmid.</title>
        <authorList>
            <person name="Anda M."/>
            <person name="Iwasaki W."/>
        </authorList>
    </citation>
    <scope>NUCLEOTIDE SEQUENCE [LARGE SCALE GENOMIC DNA]</scope>
    <source>
        <strain evidence="2 3">DSM 100852</strain>
    </source>
</reference>
<sequence>MRFPSLFRLPKHDRFEYRPRHYDPVKEEIEERTARIKRELGQDANGIDNRHRSRISHGFKVRKKEKVSTSLGLLLLVIAMIGAFYGFVYGSDIVLYASGAVALVYLVLRLKRVI</sequence>
<gene>
    <name evidence="2" type="ORF">FUAX_31980</name>
</gene>
<name>A0AAU9DCA1_9BACT</name>
<evidence type="ECO:0000256" key="1">
    <source>
        <dbReference type="SAM" id="Phobius"/>
    </source>
</evidence>
<protein>
    <recommendedName>
        <fullName evidence="4">DUF2335 domain-containing protein</fullName>
    </recommendedName>
</protein>
<organism evidence="2 3">
    <name type="scientific">Fulvitalea axinellae</name>
    <dbReference type="NCBI Taxonomy" id="1182444"/>
    <lineage>
        <taxon>Bacteria</taxon>
        <taxon>Pseudomonadati</taxon>
        <taxon>Bacteroidota</taxon>
        <taxon>Cytophagia</taxon>
        <taxon>Cytophagales</taxon>
        <taxon>Persicobacteraceae</taxon>
        <taxon>Fulvitalea</taxon>
    </lineage>
</organism>
<dbReference type="KEGG" id="fax:FUAX_31980"/>
<evidence type="ECO:0000313" key="3">
    <source>
        <dbReference type="Proteomes" id="UP001348817"/>
    </source>
</evidence>